<organism evidence="3 4">
    <name type="scientific">Pseudoduganella aquatica</name>
    <dbReference type="NCBI Taxonomy" id="2660641"/>
    <lineage>
        <taxon>Bacteria</taxon>
        <taxon>Pseudomonadati</taxon>
        <taxon>Pseudomonadota</taxon>
        <taxon>Betaproteobacteria</taxon>
        <taxon>Burkholderiales</taxon>
        <taxon>Oxalobacteraceae</taxon>
        <taxon>Telluria group</taxon>
        <taxon>Pseudoduganella</taxon>
    </lineage>
</organism>
<feature type="transmembrane region" description="Helical" evidence="1">
    <location>
        <begin position="177"/>
        <end position="199"/>
    </location>
</feature>
<evidence type="ECO:0000313" key="3">
    <source>
        <dbReference type="EMBL" id="MYN08053.1"/>
    </source>
</evidence>
<dbReference type="NCBIfam" id="NF033631">
    <property type="entry name" value="SLATT_5"/>
    <property type="match status" value="1"/>
</dbReference>
<name>A0A7X4KME8_9BURK</name>
<dbReference type="Pfam" id="PF18160">
    <property type="entry name" value="SLATT_5"/>
    <property type="match status" value="1"/>
</dbReference>
<keyword evidence="1" id="KW-0472">Membrane</keyword>
<evidence type="ECO:0000256" key="1">
    <source>
        <dbReference type="SAM" id="Phobius"/>
    </source>
</evidence>
<sequence length="200" mass="23435">MTTSERANKLTNNVWFTRKAWINAEDRLLKNDFQTQLLMVVYAAYTSCLSVIMLKYDPRPADKNFIDTSLAVLSIVLLALSLYLNTKSFKDRAARFKSGYHDLQRIEDRLRLLTEKAESPEAEQDYNALLDHYNKALRDVENHSDLDDIRARILAGTGLTSRLLTWQERGRYYWWRLWRFTSLFIAYAAPVAAVLWYIVK</sequence>
<keyword evidence="1" id="KW-0812">Transmembrane</keyword>
<proteinExistence type="predicted"/>
<dbReference type="AlphaFoldDB" id="A0A7X4KME8"/>
<feature type="transmembrane region" description="Helical" evidence="1">
    <location>
        <begin position="37"/>
        <end position="56"/>
    </location>
</feature>
<feature type="transmembrane region" description="Helical" evidence="1">
    <location>
        <begin position="68"/>
        <end position="86"/>
    </location>
</feature>
<comment type="caution">
    <text evidence="3">The sequence shown here is derived from an EMBL/GenBank/DDBJ whole genome shotgun (WGS) entry which is preliminary data.</text>
</comment>
<dbReference type="InterPro" id="IPR041115">
    <property type="entry name" value="SLATT_5"/>
</dbReference>
<evidence type="ECO:0000259" key="2">
    <source>
        <dbReference type="Pfam" id="PF18160"/>
    </source>
</evidence>
<dbReference type="RefSeq" id="WP_161072391.1">
    <property type="nucleotide sequence ID" value="NZ_WWCU01000011.1"/>
</dbReference>
<dbReference type="Proteomes" id="UP000450676">
    <property type="component" value="Unassembled WGS sequence"/>
</dbReference>
<keyword evidence="4" id="KW-1185">Reference proteome</keyword>
<accession>A0A7X4KME8</accession>
<reference evidence="3 4" key="1">
    <citation type="submission" date="2019-12" db="EMBL/GenBank/DDBJ databases">
        <title>Novel species isolated from a subtropical stream in China.</title>
        <authorList>
            <person name="Lu H."/>
        </authorList>
    </citation>
    <scope>NUCLEOTIDE SEQUENCE [LARGE SCALE GENOMIC DNA]</scope>
    <source>
        <strain evidence="3 4">FT127W</strain>
    </source>
</reference>
<feature type="domain" description="SMODS and SLOG-associating 2TM effector" evidence="2">
    <location>
        <begin position="4"/>
        <end position="195"/>
    </location>
</feature>
<keyword evidence="1" id="KW-1133">Transmembrane helix</keyword>
<dbReference type="EMBL" id="WWCU01000011">
    <property type="protein sequence ID" value="MYN08053.1"/>
    <property type="molecule type" value="Genomic_DNA"/>
</dbReference>
<gene>
    <name evidence="3" type="ORF">GTP77_11995</name>
</gene>
<protein>
    <submittedName>
        <fullName evidence="3">SLATT domain-containing protein</fullName>
    </submittedName>
</protein>
<evidence type="ECO:0000313" key="4">
    <source>
        <dbReference type="Proteomes" id="UP000450676"/>
    </source>
</evidence>